<dbReference type="KEGG" id="pan:PODANSg6233"/>
<sequence length="1067" mass="116275">MAEQKKRNAASHWQTSFHGPADVVSALPDLGGSSGGWQGLGFCCGWEIVRVSQTTHNTPNLTLPETLIFSVTVGIFDTRRKGRDASSFSFASPVRISDHLFTPSIFDFSRRLAFDGTLLTCRVTDVCNTAIIMAQGSVGAAMSAERGGVQEGVASKKTLLIASLSPDALHEVQQYEKLLKFRDEVLSGAHPRIKPPQLGKVAQAASSKSTAPASSSTTSATNSSSNAAVNGSRPLINNLPSFRANQQVPSVYMATNLPGLGMLSQKKPSGSGKPEIDPVLLEKSDDLVKAEIQLRRQRIERALKDEVEQRRVTSKPHEQMADLDVNDILAKAMTLSEDAPPQPTDDAAANTSASSDSFDNNTFYSSQHGTPDSVMAARIPNESEDEEMREESPYEPEFDPEPDLPTAIAHAQSLLDTSQPMSIPGVSISQHQPQPARTNPKLPVPAPSFSIPGIGAANTYGSGLAGRPGPSGSAGSGPGNQHLLSQTRGNQNQTSPVVRGHDLSPLAPQPERVSPLASLAITRQPHLVDSDSSGRRATPAQVAALRKQTSNASSPESSPQAGKAADKKKNKKKNKRKADRLAVETAVSPVIKPEPRSPSPLTAAPYARPSKRQRQGRQQAVDSPYEEHRYQEPIRVETGYQECYQPNGSFRQERVVAYGRADGAYRPRYDDEPILVTSPRYERVERVYYDEPRQAVSARPIRPDSPGAQGAQYASREVRTARPVAYEEGGAVYRDVRAASRMSMRPVAYGDRSQSPIMYERPSAAMPPPRAPVRRILVDAHGREYLEPIRSTTVVREEVISDPRGERLYPAREMSRRPEVMDDEVIYQGAQPVYGAPRRAVTQPEYGAYRESANPMAPPPMNEYVPSRAEPPREYMARPASVRPGMETVRYEPSTSYERVPFEDRGRDYYGAGAAGTVRSASVRPGAESIRYEVPVAYERRVGGQVEEYVPLRSASVRPGQEPARYDPYGGGGQRVEYAAPPSVPAYGMQPPPPRSYSVLPAERVGERGYSIQPPPPPPSQQGGQAQGQGPPSGGGYYARPPPAGREDDEVVYLDRPPQREVYRDMR</sequence>
<dbReference type="EMBL" id="CU638743">
    <property type="protein sequence ID" value="CAP70330.1"/>
    <property type="molecule type" value="Genomic_DNA"/>
</dbReference>
<feature type="region of interest" description="Disordered" evidence="1">
    <location>
        <begin position="190"/>
        <end position="232"/>
    </location>
</feature>
<dbReference type="HOGENOM" id="CLU_013199_0_0_1"/>
<feature type="compositionally biased region" description="Gly residues" evidence="1">
    <location>
        <begin position="1025"/>
        <end position="1037"/>
    </location>
</feature>
<evidence type="ECO:0000256" key="1">
    <source>
        <dbReference type="SAM" id="MobiDB-lite"/>
    </source>
</evidence>
<reference evidence="2 4" key="1">
    <citation type="journal article" date="2008" name="Genome Biol.">
        <title>The genome sequence of the model ascomycete fungus Podospora anserina.</title>
        <authorList>
            <person name="Espagne E."/>
            <person name="Lespinet O."/>
            <person name="Malagnac F."/>
            <person name="Da Silva C."/>
            <person name="Jaillon O."/>
            <person name="Porcel B.M."/>
            <person name="Couloux A."/>
            <person name="Aury J.-M."/>
            <person name="Segurens B."/>
            <person name="Poulain J."/>
            <person name="Anthouard V."/>
            <person name="Grossetete S."/>
            <person name="Khalili H."/>
            <person name="Coppin E."/>
            <person name="Dequard-Chablat M."/>
            <person name="Picard M."/>
            <person name="Contamine V."/>
            <person name="Arnaise S."/>
            <person name="Bourdais A."/>
            <person name="Berteaux-Lecellier V."/>
            <person name="Gautheret D."/>
            <person name="de Vries R.P."/>
            <person name="Battaglia E."/>
            <person name="Coutinho P.M."/>
            <person name="Danchin E.G.J."/>
            <person name="Henrissat B."/>
            <person name="El Khoury R."/>
            <person name="Sainsard-Chanet A."/>
            <person name="Boivin A."/>
            <person name="Pinan-Lucarre B."/>
            <person name="Sellem C.H."/>
            <person name="Debuchy R."/>
            <person name="Wincker P."/>
            <person name="Weissenbach J."/>
            <person name="Silar P."/>
        </authorList>
    </citation>
    <scope>NUCLEOTIDE SEQUENCE [LARGE SCALE GENOMIC DNA]</scope>
    <source>
        <strain evidence="4">S / ATCC MYA-4624 / DSM 980 / FGSC 10383</strain>
        <strain evidence="2">S mat+</strain>
    </source>
</reference>
<protein>
    <submittedName>
        <fullName evidence="2">Podospora anserina S mat+ genomic DNA chromosome 3, supercontig 2</fullName>
    </submittedName>
</protein>
<proteinExistence type="predicted"/>
<feature type="compositionally biased region" description="Polar residues" evidence="1">
    <location>
        <begin position="414"/>
        <end position="437"/>
    </location>
</feature>
<feature type="compositionally biased region" description="Low complexity" evidence="1">
    <location>
        <begin position="204"/>
        <end position="228"/>
    </location>
</feature>
<reference evidence="3" key="4">
    <citation type="submission" date="2015-04" db="EMBL/GenBank/DDBJ databases">
        <title>Maintaining two mating types: Structure of the mating type locus and its role in heterokaryosis in Podospora anserina.</title>
        <authorList>
            <person name="Grognet P."/>
            <person name="Bidard F."/>
            <person name="Kuchly C."/>
            <person name="Chan Ho Tong L."/>
            <person name="Coppin E."/>
            <person name="Ait Benkhali J."/>
            <person name="Couloux A."/>
            <person name="Wincker P."/>
            <person name="Debuchy R."/>
            <person name="Silar P."/>
        </authorList>
    </citation>
    <scope>NUCLEOTIDE SEQUENCE</scope>
</reference>
<feature type="compositionally biased region" description="Basic and acidic residues" evidence="1">
    <location>
        <begin position="1057"/>
        <end position="1067"/>
    </location>
</feature>
<feature type="compositionally biased region" description="Polar residues" evidence="1">
    <location>
        <begin position="482"/>
        <end position="496"/>
    </location>
</feature>
<evidence type="ECO:0000313" key="4">
    <source>
        <dbReference type="Proteomes" id="UP000001197"/>
    </source>
</evidence>
<feature type="compositionally biased region" description="Low complexity" evidence="1">
    <location>
        <begin position="461"/>
        <end position="471"/>
    </location>
</feature>
<feature type="region of interest" description="Disordered" evidence="1">
    <location>
        <begin position="850"/>
        <end position="870"/>
    </location>
</feature>
<dbReference type="OrthoDB" id="5333304at2759"/>
<reference evidence="4" key="3">
    <citation type="journal article" date="2014" name="Genetics">
        <title>Maintaining two mating types: Structure of the mating type locus and its role in heterokaryosis in Podospora anserina.</title>
        <authorList>
            <person name="Grognet P."/>
            <person name="Bidard F."/>
            <person name="Kuchly C."/>
            <person name="Tong L.C.H."/>
            <person name="Coppin E."/>
            <person name="Benkhali J.A."/>
            <person name="Couloux A."/>
            <person name="Wincker P."/>
            <person name="Debuchy R."/>
            <person name="Silar P."/>
        </authorList>
    </citation>
    <scope>GENOME REANNOTATION</scope>
    <source>
        <strain evidence="4">S / ATCC MYA-4624 / DSM 980 / FGSC 10383</strain>
    </source>
</reference>
<dbReference type="Proteomes" id="UP000001197">
    <property type="component" value="Chromosome 3"/>
</dbReference>
<dbReference type="RefSeq" id="XP_001909198.1">
    <property type="nucleotide sequence ID" value="XM_001909163.1"/>
</dbReference>
<feature type="compositionally biased region" description="Basic residues" evidence="1">
    <location>
        <begin position="566"/>
        <end position="578"/>
    </location>
</feature>
<accession>B2AZ50</accession>
<gene>
    <name evidence="2" type="ORF">PODANS_3_4130</name>
</gene>
<feature type="region of interest" description="Disordered" evidence="1">
    <location>
        <begin position="695"/>
        <end position="718"/>
    </location>
</feature>
<reference evidence="2" key="2">
    <citation type="submission" date="2008-07" db="EMBL/GenBank/DDBJ databases">
        <authorList>
            <person name="Genoscope - CEA"/>
        </authorList>
    </citation>
    <scope>NUCLEOTIDE SEQUENCE</scope>
    <source>
        <strain evidence="2">S mat+</strain>
    </source>
</reference>
<dbReference type="EMBL" id="FO904938">
    <property type="protein sequence ID" value="CDP26923.1"/>
    <property type="molecule type" value="Genomic_DNA"/>
</dbReference>
<evidence type="ECO:0000313" key="3">
    <source>
        <dbReference type="EMBL" id="CDP26923.1"/>
    </source>
</evidence>
<organism evidence="2">
    <name type="scientific">Podospora anserina (strain S / ATCC MYA-4624 / DSM 980 / FGSC 10383)</name>
    <name type="common">Pleurage anserina</name>
    <dbReference type="NCBI Taxonomy" id="515849"/>
    <lineage>
        <taxon>Eukaryota</taxon>
        <taxon>Fungi</taxon>
        <taxon>Dikarya</taxon>
        <taxon>Ascomycota</taxon>
        <taxon>Pezizomycotina</taxon>
        <taxon>Sordariomycetes</taxon>
        <taxon>Sordariomycetidae</taxon>
        <taxon>Sordariales</taxon>
        <taxon>Podosporaceae</taxon>
        <taxon>Podospora</taxon>
        <taxon>Podospora anserina</taxon>
    </lineage>
</organism>
<name>B2AZ50_PODAN</name>
<feature type="compositionally biased region" description="Low complexity" evidence="1">
    <location>
        <begin position="344"/>
        <end position="363"/>
    </location>
</feature>
<dbReference type="STRING" id="515849.B2AZ50"/>
<feature type="region of interest" description="Disordered" evidence="1">
    <location>
        <begin position="337"/>
        <end position="633"/>
    </location>
</feature>
<dbReference type="AlphaFoldDB" id="B2AZ50"/>
<dbReference type="eggNOG" id="ENOG502SJ1Q">
    <property type="taxonomic scope" value="Eukaryota"/>
</dbReference>
<evidence type="ECO:0000313" key="2">
    <source>
        <dbReference type="EMBL" id="CAP70330.1"/>
    </source>
</evidence>
<feature type="region of interest" description="Disordered" evidence="1">
    <location>
        <begin position="944"/>
        <end position="1067"/>
    </location>
</feature>
<feature type="compositionally biased region" description="Polar residues" evidence="1">
    <location>
        <begin position="547"/>
        <end position="560"/>
    </location>
</feature>
<dbReference type="VEuPathDB" id="FungiDB:PODANS_3_4130"/>
<keyword evidence="4" id="KW-1185">Reference proteome</keyword>
<dbReference type="GeneID" id="6193353"/>
<feature type="compositionally biased region" description="Acidic residues" evidence="1">
    <location>
        <begin position="382"/>
        <end position="402"/>
    </location>
</feature>